<proteinExistence type="inferred from homology"/>
<dbReference type="Proteomes" id="UP000540568">
    <property type="component" value="Unassembled WGS sequence"/>
</dbReference>
<accession>A0A7W3PGI2</accession>
<dbReference type="InterPro" id="IPR037398">
    <property type="entry name" value="Glyco_hydro_64_fam"/>
</dbReference>
<dbReference type="InterPro" id="IPR032477">
    <property type="entry name" value="Glyco_hydro_64"/>
</dbReference>
<comment type="similarity">
    <text evidence="1">Belongs to the glycosyl hydrolase 64 family.</text>
</comment>
<dbReference type="InterPro" id="IPR042517">
    <property type="entry name" value="Glyco_hydro_64_N_2"/>
</dbReference>
<dbReference type="AlphaFoldDB" id="A0A7W3PGI2"/>
<keyword evidence="5" id="KW-1185">Reference proteome</keyword>
<evidence type="ECO:0000256" key="1">
    <source>
        <dbReference type="PROSITE-ProRule" id="PRU01350"/>
    </source>
</evidence>
<reference evidence="4 5" key="1">
    <citation type="submission" date="2020-07" db="EMBL/GenBank/DDBJ databases">
        <title>Sequencing the genomes of 1000 actinobacteria strains.</title>
        <authorList>
            <person name="Klenk H.-P."/>
        </authorList>
    </citation>
    <scope>NUCLEOTIDE SEQUENCE [LARGE SCALE GENOMIC DNA]</scope>
    <source>
        <strain evidence="4 5">DSM 44121</strain>
    </source>
</reference>
<keyword evidence="1" id="KW-0378">Hydrolase</keyword>
<dbReference type="GO" id="GO:0016798">
    <property type="term" value="F:hydrolase activity, acting on glycosyl bonds"/>
    <property type="evidence" value="ECO:0007669"/>
    <property type="project" value="UniProtKB-KW"/>
</dbReference>
<dbReference type="PANTHER" id="PTHR38165:SF1">
    <property type="entry name" value="GLUCANASE B"/>
    <property type="match status" value="1"/>
</dbReference>
<feature type="domain" description="GH64" evidence="3">
    <location>
        <begin position="32"/>
        <end position="390"/>
    </location>
</feature>
<organism evidence="4 5">
    <name type="scientific">Promicromonospora sukumoe</name>
    <dbReference type="NCBI Taxonomy" id="88382"/>
    <lineage>
        <taxon>Bacteria</taxon>
        <taxon>Bacillati</taxon>
        <taxon>Actinomycetota</taxon>
        <taxon>Actinomycetes</taxon>
        <taxon>Micrococcales</taxon>
        <taxon>Promicromonosporaceae</taxon>
        <taxon>Promicromonospora</taxon>
    </lineage>
</organism>
<dbReference type="PROSITE" id="PS51318">
    <property type="entry name" value="TAT"/>
    <property type="match status" value="1"/>
</dbReference>
<comment type="caution">
    <text evidence="4">The sequence shown here is derived from an EMBL/GenBank/DDBJ whole genome shotgun (WGS) entry which is preliminary data.</text>
</comment>
<keyword evidence="1" id="KW-0326">Glycosidase</keyword>
<dbReference type="Pfam" id="PF16483">
    <property type="entry name" value="Glyco_hydro_64"/>
    <property type="match status" value="1"/>
</dbReference>
<gene>
    <name evidence="4" type="ORF">FHX71_004797</name>
</gene>
<feature type="signal peptide" evidence="2">
    <location>
        <begin position="1"/>
        <end position="24"/>
    </location>
</feature>
<feature type="active site" description="Proton acceptor" evidence="1">
    <location>
        <position position="163"/>
    </location>
</feature>
<dbReference type="Gene3D" id="3.30.920.50">
    <property type="entry name" value="Beta-1,3-glucanase, C-terminal domain"/>
    <property type="match status" value="1"/>
</dbReference>
<protein>
    <recommendedName>
        <fullName evidence="3">GH64 domain-containing protein</fullName>
    </recommendedName>
</protein>
<dbReference type="InterPro" id="IPR037176">
    <property type="entry name" value="Osmotin/thaumatin-like_sf"/>
</dbReference>
<dbReference type="InterPro" id="IPR006311">
    <property type="entry name" value="TAT_signal"/>
</dbReference>
<dbReference type="PROSITE" id="PS52006">
    <property type="entry name" value="GH64"/>
    <property type="match status" value="1"/>
</dbReference>
<feature type="chain" id="PRO_5039282409" description="GH64 domain-containing protein" evidence="2">
    <location>
        <begin position="25"/>
        <end position="400"/>
    </location>
</feature>
<dbReference type="GO" id="GO:0030246">
    <property type="term" value="F:carbohydrate binding"/>
    <property type="evidence" value="ECO:0007669"/>
    <property type="project" value="UniProtKB-UniRule"/>
</dbReference>
<dbReference type="RefSeq" id="WP_182619869.1">
    <property type="nucleotide sequence ID" value="NZ_BAAATF010000017.1"/>
</dbReference>
<evidence type="ECO:0000259" key="3">
    <source>
        <dbReference type="PROSITE" id="PS52006"/>
    </source>
</evidence>
<dbReference type="Gene3D" id="2.60.110.10">
    <property type="entry name" value="Thaumatin"/>
    <property type="match status" value="1"/>
</dbReference>
<sequence>MSLTRKLVGTAAALTAALSAAVVATPTATAVPDTIPLTITNDSGRGDQVFIYVLGETGGQLGYADAEGTFHPWPDAGSAPEPAPDASIAGPADGQDVTIQMPKLSGRVYFSYGSKLDFKIVNDGQLVQPAVQNPSDPNRDTLFNWTEYTLNDSGLWINSTQVDFFSAPYQTGLRSSSGELMRTGMLKPDGWDNVVTSLSQQDGWDGLAQTGPDGSVLRVLSPGHGVGTGQVDANILSDYVDRVWSKYSSETLTVVPYGDQPEKKFLGAVSGDTMTFTDTSGAVVTTFPKPSGESIFGCAGDLAAPNDDIGAIARTLCAGFNRSSLLDSSTQPTQDPAGFYQDSVTNYYAKYIHEQMADGKAYAFAFDDVVAQESLVHDGDPTEAFIQLDPFSGSATPIGG</sequence>
<evidence type="ECO:0000256" key="2">
    <source>
        <dbReference type="SAM" id="SignalP"/>
    </source>
</evidence>
<evidence type="ECO:0000313" key="4">
    <source>
        <dbReference type="EMBL" id="MBA8810821.1"/>
    </source>
</evidence>
<evidence type="ECO:0000313" key="5">
    <source>
        <dbReference type="Proteomes" id="UP000540568"/>
    </source>
</evidence>
<dbReference type="EMBL" id="JACGWV010000002">
    <property type="protein sequence ID" value="MBA8810821.1"/>
    <property type="molecule type" value="Genomic_DNA"/>
</dbReference>
<name>A0A7W3PGI2_9MICO</name>
<dbReference type="PANTHER" id="PTHR38165">
    <property type="match status" value="1"/>
</dbReference>
<feature type="active site" description="Proton donor" evidence="1">
    <location>
        <position position="147"/>
    </location>
</feature>
<keyword evidence="2" id="KW-0732">Signal</keyword>